<accession>A0A0F9LU66</accession>
<gene>
    <name evidence="1" type="ORF">LCGC14_1155300</name>
</gene>
<comment type="caution">
    <text evidence="1">The sequence shown here is derived from an EMBL/GenBank/DDBJ whole genome shotgun (WGS) entry which is preliminary data.</text>
</comment>
<dbReference type="AlphaFoldDB" id="A0A0F9LU66"/>
<name>A0A0F9LU66_9ZZZZ</name>
<proteinExistence type="predicted"/>
<reference evidence="1" key="1">
    <citation type="journal article" date="2015" name="Nature">
        <title>Complex archaea that bridge the gap between prokaryotes and eukaryotes.</title>
        <authorList>
            <person name="Spang A."/>
            <person name="Saw J.H."/>
            <person name="Jorgensen S.L."/>
            <person name="Zaremba-Niedzwiedzka K."/>
            <person name="Martijn J."/>
            <person name="Lind A.E."/>
            <person name="van Eijk R."/>
            <person name="Schleper C."/>
            <person name="Guy L."/>
            <person name="Ettema T.J."/>
        </authorList>
    </citation>
    <scope>NUCLEOTIDE SEQUENCE</scope>
</reference>
<sequence>MSWAARNPELYSKLFLQGFEEMVYQRFPELNDAPDLVKEAVHHFLEEFLDTFYLGMGKKVRESLGKDNWLADYKEAAYDFFTRLADKEISDAQSDYFADLADNAHTKYGEQR</sequence>
<protein>
    <submittedName>
        <fullName evidence="1">Uncharacterized protein</fullName>
    </submittedName>
</protein>
<organism evidence="1">
    <name type="scientific">marine sediment metagenome</name>
    <dbReference type="NCBI Taxonomy" id="412755"/>
    <lineage>
        <taxon>unclassified sequences</taxon>
        <taxon>metagenomes</taxon>
        <taxon>ecological metagenomes</taxon>
    </lineage>
</organism>
<evidence type="ECO:0000313" key="1">
    <source>
        <dbReference type="EMBL" id="KKM98684.1"/>
    </source>
</evidence>
<dbReference type="EMBL" id="LAZR01005589">
    <property type="protein sequence ID" value="KKM98684.1"/>
    <property type="molecule type" value="Genomic_DNA"/>
</dbReference>